<feature type="repeat" description="WD" evidence="3">
    <location>
        <begin position="319"/>
        <end position="360"/>
    </location>
</feature>
<evidence type="ECO:0000256" key="3">
    <source>
        <dbReference type="PROSITE-ProRule" id="PRU00221"/>
    </source>
</evidence>
<dbReference type="EMBL" id="JBBPEH010000003">
    <property type="protein sequence ID" value="KAK7540798.1"/>
    <property type="molecule type" value="Genomic_DNA"/>
</dbReference>
<comment type="caution">
    <text evidence="5">The sequence shown here is derived from an EMBL/GenBank/DDBJ whole genome shotgun (WGS) entry which is preliminary data.</text>
</comment>
<dbReference type="InterPro" id="IPR036322">
    <property type="entry name" value="WD40_repeat_dom_sf"/>
</dbReference>
<proteinExistence type="predicted"/>
<dbReference type="Proteomes" id="UP001360953">
    <property type="component" value="Unassembled WGS sequence"/>
</dbReference>
<dbReference type="GeneID" id="92029869"/>
<evidence type="ECO:0000256" key="2">
    <source>
        <dbReference type="ARBA" id="ARBA00022737"/>
    </source>
</evidence>
<dbReference type="InterPro" id="IPR019775">
    <property type="entry name" value="WD40_repeat_CS"/>
</dbReference>
<name>A0ABR1M1J0_9PEZI</name>
<reference evidence="5 6" key="1">
    <citation type="submission" date="2024-04" db="EMBL/GenBank/DDBJ databases">
        <title>Phyllosticta paracitricarpa is synonymous to the EU quarantine fungus P. citricarpa based on phylogenomic analyses.</title>
        <authorList>
            <consortium name="Lawrence Berkeley National Laboratory"/>
            <person name="Van ingen-buijs V.A."/>
            <person name="Van westerhoven A.C."/>
            <person name="Haridas S."/>
            <person name="Skiadas P."/>
            <person name="Martin F."/>
            <person name="Groenewald J.Z."/>
            <person name="Crous P.W."/>
            <person name="Seidl M.F."/>
        </authorList>
    </citation>
    <scope>NUCLEOTIDE SEQUENCE [LARGE SCALE GENOMIC DNA]</scope>
    <source>
        <strain evidence="5 6">CPC 17464</strain>
    </source>
</reference>
<dbReference type="SMART" id="SM00320">
    <property type="entry name" value="WD40"/>
    <property type="match status" value="2"/>
</dbReference>
<dbReference type="PROSITE" id="PS50082">
    <property type="entry name" value="WD_REPEATS_2"/>
    <property type="match status" value="1"/>
</dbReference>
<sequence length="552" mass="60802">MTPSYLDDVAANTPSIDDYSFKPDICRFVEHWRVLSQLKEYRSLPKVGPEASRLRHSQRPRSITRDDLRGNSHDLQGINWEKLETTREQARNARSGLYRLTGQSFVHGGTASQLQGTERYVDFRRMNTNHHALIAHFQLRNLISATSRQDIYYAGRSRIMRTDSLGQSTNCVMDLARTSFSPLHSATFDITSMATSAADNLLIAGGFHGEFALTSLSATHGTKPTQGFITHNANGITNHVHIFPARTAGSVPTAAFSSNDCRLRLLDCNTATLTATHEYEEAINCAATAPDARLRVLVGDFEEGLITDADSGAILQRLPRVHGDHAFACDWADDGIHVATGAQDSTIAIWDARNWSQPLTSFTSSMACPRSLHFSPVGGGRRVLLAAEADDVVNVIDAVSFQKSQKVDFFGPIAGVSWVPDGSSFFVANADAKFGGIMEFERSGWGEAEQFSMAGSSSPPTLHHELRQGQGQVQGQSGASAKVGGGACRRGRSSKAMPLRSHQKMEKSRDRERYRAVPLEWIEEHRMEGETRVRLTETQRRRRGMGLGELLV</sequence>
<evidence type="ECO:0000313" key="5">
    <source>
        <dbReference type="EMBL" id="KAK7540798.1"/>
    </source>
</evidence>
<dbReference type="InterPro" id="IPR015943">
    <property type="entry name" value="WD40/YVTN_repeat-like_dom_sf"/>
</dbReference>
<keyword evidence="2" id="KW-0677">Repeat</keyword>
<dbReference type="PANTHER" id="PTHR43991">
    <property type="entry name" value="WD REPEAT PROTEIN (AFU_ORTHOLOGUE AFUA_8G05640)-RELATED"/>
    <property type="match status" value="1"/>
</dbReference>
<dbReference type="InterPro" id="IPR001680">
    <property type="entry name" value="WD40_rpt"/>
</dbReference>
<evidence type="ECO:0000313" key="6">
    <source>
        <dbReference type="Proteomes" id="UP001360953"/>
    </source>
</evidence>
<feature type="region of interest" description="Disordered" evidence="4">
    <location>
        <begin position="472"/>
        <end position="510"/>
    </location>
</feature>
<keyword evidence="1 3" id="KW-0853">WD repeat</keyword>
<gene>
    <name evidence="5" type="ORF">J3D65DRAFT_549683</name>
</gene>
<dbReference type="Gene3D" id="2.130.10.10">
    <property type="entry name" value="YVTN repeat-like/Quinoprotein amine dehydrogenase"/>
    <property type="match status" value="1"/>
</dbReference>
<organism evidence="5 6">
    <name type="scientific">Phyllosticta citribraziliensis</name>
    <dbReference type="NCBI Taxonomy" id="989973"/>
    <lineage>
        <taxon>Eukaryota</taxon>
        <taxon>Fungi</taxon>
        <taxon>Dikarya</taxon>
        <taxon>Ascomycota</taxon>
        <taxon>Pezizomycotina</taxon>
        <taxon>Dothideomycetes</taxon>
        <taxon>Dothideomycetes incertae sedis</taxon>
        <taxon>Botryosphaeriales</taxon>
        <taxon>Phyllostictaceae</taxon>
        <taxon>Phyllosticta</taxon>
    </lineage>
</organism>
<protein>
    <submittedName>
        <fullName evidence="5">WD40-repeat-containing domain protein</fullName>
    </submittedName>
</protein>
<dbReference type="SUPFAM" id="SSF50978">
    <property type="entry name" value="WD40 repeat-like"/>
    <property type="match status" value="1"/>
</dbReference>
<dbReference type="PROSITE" id="PS50294">
    <property type="entry name" value="WD_REPEATS_REGION"/>
    <property type="match status" value="1"/>
</dbReference>
<keyword evidence="6" id="KW-1185">Reference proteome</keyword>
<dbReference type="RefSeq" id="XP_066657729.1">
    <property type="nucleotide sequence ID" value="XM_066796963.1"/>
</dbReference>
<dbReference type="PROSITE" id="PS00678">
    <property type="entry name" value="WD_REPEATS_1"/>
    <property type="match status" value="1"/>
</dbReference>
<accession>A0ABR1M1J0</accession>
<feature type="region of interest" description="Disordered" evidence="4">
    <location>
        <begin position="46"/>
        <end position="70"/>
    </location>
</feature>
<dbReference type="PANTHER" id="PTHR43991:SF12">
    <property type="entry name" value="WD REPEAT PROTEIN (AFU_ORTHOLOGUE AFUA_8G05640)"/>
    <property type="match status" value="1"/>
</dbReference>
<evidence type="ECO:0000256" key="4">
    <source>
        <dbReference type="SAM" id="MobiDB-lite"/>
    </source>
</evidence>
<evidence type="ECO:0000256" key="1">
    <source>
        <dbReference type="ARBA" id="ARBA00022574"/>
    </source>
</evidence>